<evidence type="ECO:0000313" key="2">
    <source>
        <dbReference type="Proteomes" id="UP001233172"/>
    </source>
</evidence>
<evidence type="ECO:0000313" key="1">
    <source>
        <dbReference type="EMBL" id="KAK0040422.1"/>
    </source>
</evidence>
<reference evidence="1" key="2">
    <citation type="submission" date="2023-04" db="EMBL/GenBank/DDBJ databases">
        <authorList>
            <person name="Bu L."/>
            <person name="Lu L."/>
            <person name="Laidemitt M.R."/>
            <person name="Zhang S.M."/>
            <person name="Mutuku M."/>
            <person name="Mkoji G."/>
            <person name="Steinauer M."/>
            <person name="Loker E.S."/>
        </authorList>
    </citation>
    <scope>NUCLEOTIDE SEQUENCE</scope>
    <source>
        <strain evidence="1">KasaAsao</strain>
        <tissue evidence="1">Whole Snail</tissue>
    </source>
</reference>
<reference evidence="1" key="1">
    <citation type="journal article" date="2023" name="PLoS Negl. Trop. Dis.">
        <title>A genome sequence for Biomphalaria pfeifferi, the major vector snail for the human-infecting parasite Schistosoma mansoni.</title>
        <authorList>
            <person name="Bu L."/>
            <person name="Lu L."/>
            <person name="Laidemitt M.R."/>
            <person name="Zhang S.M."/>
            <person name="Mutuku M."/>
            <person name="Mkoji G."/>
            <person name="Steinauer M."/>
            <person name="Loker E.S."/>
        </authorList>
    </citation>
    <scope>NUCLEOTIDE SEQUENCE</scope>
    <source>
        <strain evidence="1">KasaAsao</strain>
    </source>
</reference>
<dbReference type="EMBL" id="JASAOG010000327">
    <property type="protein sequence ID" value="KAK0040422.1"/>
    <property type="molecule type" value="Genomic_DNA"/>
</dbReference>
<sequence>MLYKARVYSTSVTTSKSVLFTHENAGIPPQFHVVSAVQVKGRSLMTKYKYHWDVWLLSLDRKENNMNDTRSKNEEKKISPDK</sequence>
<keyword evidence="2" id="KW-1185">Reference proteome</keyword>
<feature type="non-terminal residue" evidence="1">
    <location>
        <position position="82"/>
    </location>
</feature>
<dbReference type="Proteomes" id="UP001233172">
    <property type="component" value="Unassembled WGS sequence"/>
</dbReference>
<proteinExistence type="predicted"/>
<organism evidence="1 2">
    <name type="scientific">Biomphalaria pfeifferi</name>
    <name type="common">Bloodfluke planorb</name>
    <name type="synonym">Freshwater snail</name>
    <dbReference type="NCBI Taxonomy" id="112525"/>
    <lineage>
        <taxon>Eukaryota</taxon>
        <taxon>Metazoa</taxon>
        <taxon>Spiralia</taxon>
        <taxon>Lophotrochozoa</taxon>
        <taxon>Mollusca</taxon>
        <taxon>Gastropoda</taxon>
        <taxon>Heterobranchia</taxon>
        <taxon>Euthyneura</taxon>
        <taxon>Panpulmonata</taxon>
        <taxon>Hygrophila</taxon>
        <taxon>Lymnaeoidea</taxon>
        <taxon>Planorbidae</taxon>
        <taxon>Biomphalaria</taxon>
    </lineage>
</organism>
<accession>A0AAD8AQ50</accession>
<comment type="caution">
    <text evidence="1">The sequence shown here is derived from an EMBL/GenBank/DDBJ whole genome shotgun (WGS) entry which is preliminary data.</text>
</comment>
<name>A0AAD8AQ50_BIOPF</name>
<dbReference type="AlphaFoldDB" id="A0AAD8AQ50"/>
<protein>
    <submittedName>
        <fullName evidence="1">Uncharacterized protein</fullName>
    </submittedName>
</protein>
<gene>
    <name evidence="1" type="ORF">Bpfe_030150</name>
</gene>